<dbReference type="PROSITE" id="PS00910">
    <property type="entry name" value="UPF0029"/>
    <property type="match status" value="1"/>
</dbReference>
<accession>A0ABU0AWV3</accession>
<dbReference type="InterPro" id="IPR001498">
    <property type="entry name" value="Impact_N"/>
</dbReference>
<reference evidence="4 5" key="1">
    <citation type="submission" date="2023-07" db="EMBL/GenBank/DDBJ databases">
        <title>Genomic Encyclopedia of Type Strains, Phase IV (KMG-IV): sequencing the most valuable type-strain genomes for metagenomic binning, comparative biology and taxonomic classification.</title>
        <authorList>
            <person name="Goeker M."/>
        </authorList>
    </citation>
    <scope>NUCLEOTIDE SEQUENCE [LARGE SCALE GENOMIC DNA]</scope>
    <source>
        <strain evidence="4 5">DSM 22616</strain>
    </source>
</reference>
<dbReference type="RefSeq" id="WP_023055602.1">
    <property type="nucleotide sequence ID" value="NZ_JAUSTN010000002.1"/>
</dbReference>
<dbReference type="Pfam" id="PF01205">
    <property type="entry name" value="Impact_N"/>
    <property type="match status" value="1"/>
</dbReference>
<dbReference type="Proteomes" id="UP001236559">
    <property type="component" value="Unassembled WGS sequence"/>
</dbReference>
<dbReference type="EMBL" id="JAUSTN010000002">
    <property type="protein sequence ID" value="MDQ0274475.1"/>
    <property type="molecule type" value="Genomic_DNA"/>
</dbReference>
<dbReference type="PANTHER" id="PTHR16301:SF20">
    <property type="entry name" value="IMPACT FAMILY MEMBER YIGZ"/>
    <property type="match status" value="1"/>
</dbReference>
<evidence type="ECO:0000313" key="5">
    <source>
        <dbReference type="Proteomes" id="UP001236559"/>
    </source>
</evidence>
<dbReference type="InterPro" id="IPR036956">
    <property type="entry name" value="Impact_N_sf"/>
</dbReference>
<evidence type="ECO:0000259" key="2">
    <source>
        <dbReference type="Pfam" id="PF01205"/>
    </source>
</evidence>
<feature type="domain" description="Impact N-terminal" evidence="2">
    <location>
        <begin position="18"/>
        <end position="120"/>
    </location>
</feature>
<evidence type="ECO:0000256" key="1">
    <source>
        <dbReference type="ARBA" id="ARBA00007665"/>
    </source>
</evidence>
<keyword evidence="5" id="KW-1185">Reference proteome</keyword>
<dbReference type="InterPro" id="IPR015796">
    <property type="entry name" value="Impact_YigZ-like"/>
</dbReference>
<comment type="caution">
    <text evidence="4">The sequence shown here is derived from an EMBL/GenBank/DDBJ whole genome shotgun (WGS) entry which is preliminary data.</text>
</comment>
<dbReference type="SUPFAM" id="SSF54211">
    <property type="entry name" value="Ribosomal protein S5 domain 2-like"/>
    <property type="match status" value="1"/>
</dbReference>
<dbReference type="Gene3D" id="3.30.230.30">
    <property type="entry name" value="Impact, N-terminal domain"/>
    <property type="match status" value="1"/>
</dbReference>
<evidence type="ECO:0000313" key="4">
    <source>
        <dbReference type="EMBL" id="MDQ0274475.1"/>
    </source>
</evidence>
<organism evidence="4 5">
    <name type="scientific">Peptoniphilus koenoeneniae</name>
    <dbReference type="NCBI Taxonomy" id="507751"/>
    <lineage>
        <taxon>Bacteria</taxon>
        <taxon>Bacillati</taxon>
        <taxon>Bacillota</taxon>
        <taxon>Tissierellia</taxon>
        <taxon>Tissierellales</taxon>
        <taxon>Peptoniphilaceae</taxon>
        <taxon>Peptoniphilus</taxon>
    </lineage>
</organism>
<feature type="domain" description="UPF0029" evidence="3">
    <location>
        <begin position="141"/>
        <end position="193"/>
    </location>
</feature>
<dbReference type="InterPro" id="IPR020569">
    <property type="entry name" value="UPF0029_Impact_CS"/>
</dbReference>
<sequence length="214" mass="24390">MSEYFSVLEGKSNEFIEKKSRFIGFCSPIKDEKEALEILEDKRREFKDATHNCWAYILKEDMSLQRYSDDGEPSGTAGIPILEVMKKEGITNALCLVTRYFGGTLLGAGGLVRAYTKGASLGIEAAKKVLMKDFIKMSFIYDYTFHGSILNYLMKEGYIILKENYMEKIELIIDVAEEDSKIIKDLNNLTSGKVTIEEREKIILPTFEGKIIYK</sequence>
<comment type="similarity">
    <text evidence="1">Belongs to the IMPACT family.</text>
</comment>
<protein>
    <submittedName>
        <fullName evidence="4">YigZ family protein</fullName>
    </submittedName>
</protein>
<dbReference type="PANTHER" id="PTHR16301">
    <property type="entry name" value="IMPACT-RELATED"/>
    <property type="match status" value="1"/>
</dbReference>
<dbReference type="Pfam" id="PF09186">
    <property type="entry name" value="DUF1949"/>
    <property type="match status" value="1"/>
</dbReference>
<name>A0ABU0AWV3_9FIRM</name>
<dbReference type="InterPro" id="IPR023582">
    <property type="entry name" value="Impact"/>
</dbReference>
<evidence type="ECO:0000259" key="3">
    <source>
        <dbReference type="Pfam" id="PF09186"/>
    </source>
</evidence>
<dbReference type="InterPro" id="IPR015269">
    <property type="entry name" value="UPF0029_Impact_C"/>
</dbReference>
<dbReference type="NCBIfam" id="TIGR00257">
    <property type="entry name" value="IMPACT_YIGZ"/>
    <property type="match status" value="1"/>
</dbReference>
<proteinExistence type="inferred from homology"/>
<gene>
    <name evidence="4" type="ORF">J2S72_000483</name>
</gene>
<dbReference type="InterPro" id="IPR020568">
    <property type="entry name" value="Ribosomal_Su5_D2-typ_SF"/>
</dbReference>